<dbReference type="EMBL" id="JAFCIX010000313">
    <property type="protein sequence ID" value="KAH6595131.1"/>
    <property type="molecule type" value="Genomic_DNA"/>
</dbReference>
<evidence type="ECO:0000313" key="4">
    <source>
        <dbReference type="Proteomes" id="UP001648503"/>
    </source>
</evidence>
<name>A0ABQ8FAX5_9FUNG</name>
<feature type="signal peptide" evidence="2">
    <location>
        <begin position="1"/>
        <end position="18"/>
    </location>
</feature>
<feature type="compositionally biased region" description="Polar residues" evidence="1">
    <location>
        <begin position="85"/>
        <end position="95"/>
    </location>
</feature>
<keyword evidence="4" id="KW-1185">Reference proteome</keyword>
<evidence type="ECO:0000313" key="3">
    <source>
        <dbReference type="EMBL" id="KAH6595131.1"/>
    </source>
</evidence>
<feature type="region of interest" description="Disordered" evidence="1">
    <location>
        <begin position="51"/>
        <end position="96"/>
    </location>
</feature>
<accession>A0ABQ8FAX5</accession>
<keyword evidence="2" id="KW-0732">Signal</keyword>
<proteinExistence type="predicted"/>
<evidence type="ECO:0000256" key="1">
    <source>
        <dbReference type="SAM" id="MobiDB-lite"/>
    </source>
</evidence>
<gene>
    <name evidence="3" type="ORF">BASA50_006117</name>
</gene>
<feature type="chain" id="PRO_5046654108" evidence="2">
    <location>
        <begin position="19"/>
        <end position="223"/>
    </location>
</feature>
<comment type="caution">
    <text evidence="3">The sequence shown here is derived from an EMBL/GenBank/DDBJ whole genome shotgun (WGS) entry which is preliminary data.</text>
</comment>
<sequence length="223" mass="24983">MRVNVLVIAAMVVTSVNAGGKERPRGLFKQGDGSGLKSKAPFGLRVYPLFPKKRPVHDSGASQDTDPTSKESSNGSDDDAAKKNQPASLSISNNLKDNKETLKTEEIGNRFASYNLVNAKLETIKKRFVVSDEYYRETYGELVQNDCSTEFPRLIPPKEMMELSVTLNEHMELPEPIFMLHSPRPTNAGPDLLRHLRLHRGAKYIHSPHPDRVLRPSSLSRDF</sequence>
<organism evidence="3 4">
    <name type="scientific">Batrachochytrium salamandrivorans</name>
    <dbReference type="NCBI Taxonomy" id="1357716"/>
    <lineage>
        <taxon>Eukaryota</taxon>
        <taxon>Fungi</taxon>
        <taxon>Fungi incertae sedis</taxon>
        <taxon>Chytridiomycota</taxon>
        <taxon>Chytridiomycota incertae sedis</taxon>
        <taxon>Chytridiomycetes</taxon>
        <taxon>Rhizophydiales</taxon>
        <taxon>Rhizophydiales incertae sedis</taxon>
        <taxon>Batrachochytrium</taxon>
    </lineage>
</organism>
<feature type="compositionally biased region" description="Polar residues" evidence="1">
    <location>
        <begin position="60"/>
        <end position="75"/>
    </location>
</feature>
<reference evidence="3 4" key="1">
    <citation type="submission" date="2021-02" db="EMBL/GenBank/DDBJ databases">
        <title>Variation within the Batrachochytrium salamandrivorans European outbreak.</title>
        <authorList>
            <person name="Kelly M."/>
            <person name="Pasmans F."/>
            <person name="Shea T.P."/>
            <person name="Munoz J.F."/>
            <person name="Carranza S."/>
            <person name="Cuomo C.A."/>
            <person name="Martel A."/>
        </authorList>
    </citation>
    <scope>NUCLEOTIDE SEQUENCE [LARGE SCALE GENOMIC DNA]</scope>
    <source>
        <strain evidence="3 4">AMFP18/2</strain>
    </source>
</reference>
<evidence type="ECO:0000256" key="2">
    <source>
        <dbReference type="SAM" id="SignalP"/>
    </source>
</evidence>
<dbReference type="Proteomes" id="UP001648503">
    <property type="component" value="Unassembled WGS sequence"/>
</dbReference>
<protein>
    <submittedName>
        <fullName evidence="3">Uncharacterized protein</fullName>
    </submittedName>
</protein>